<dbReference type="Pfam" id="PF08646">
    <property type="entry name" value="Rep_fac-A_C"/>
    <property type="match status" value="1"/>
</dbReference>
<evidence type="ECO:0000313" key="4">
    <source>
        <dbReference type="Proteomes" id="UP000265520"/>
    </source>
</evidence>
<keyword evidence="4" id="KW-1185">Reference proteome</keyword>
<feature type="domain" description="Replication factor A C-terminal" evidence="2">
    <location>
        <begin position="70"/>
        <end position="178"/>
    </location>
</feature>
<name>A0A392M8L2_9FABA</name>
<protein>
    <submittedName>
        <fullName evidence="3">Replication protein A1-like protein</fullName>
    </submittedName>
</protein>
<gene>
    <name evidence="3" type="ORF">A2U01_0004663</name>
</gene>
<dbReference type="Proteomes" id="UP000265520">
    <property type="component" value="Unassembled WGS sequence"/>
</dbReference>
<proteinExistence type="predicted"/>
<feature type="compositionally biased region" description="Polar residues" evidence="1">
    <location>
        <begin position="218"/>
        <end position="232"/>
    </location>
</feature>
<accession>A0A392M8L2</accession>
<sequence>LPADFVSQTQTTMTNADGSSIFQQNSQGSQYSVGQKYTFKAPATHISQLLTLPEEEIVTTVGTPHHVCVSKTGWRYQSCAECSKALITDTPPYKCKEKDHVTPEPIIKYRVEVEVRFEGHKCIFLFWDRECCELIGKSAAELQAMMIEDGEYDPHEYPASLDDMMGKELAFKVKIQAKAKMASVLNYKSDPEIIKHLKDHLNTPEDSSQVSLIPPSGGESSQMIVEHTTGTSECPAFPTQDLSATAESDPDSIKSQTPAKRPGGDTLNDDPVSGKLSSNKNMLKKAIKKEKGNAINLDA</sequence>
<evidence type="ECO:0000313" key="3">
    <source>
        <dbReference type="EMBL" id="MCH83837.1"/>
    </source>
</evidence>
<dbReference type="SUPFAM" id="SSF50249">
    <property type="entry name" value="Nucleic acid-binding proteins"/>
    <property type="match status" value="1"/>
</dbReference>
<evidence type="ECO:0000259" key="2">
    <source>
        <dbReference type="Pfam" id="PF08646"/>
    </source>
</evidence>
<evidence type="ECO:0000256" key="1">
    <source>
        <dbReference type="SAM" id="MobiDB-lite"/>
    </source>
</evidence>
<dbReference type="EMBL" id="LXQA010005836">
    <property type="protein sequence ID" value="MCH83837.1"/>
    <property type="molecule type" value="Genomic_DNA"/>
</dbReference>
<feature type="region of interest" description="Disordered" evidence="1">
    <location>
        <begin position="201"/>
        <end position="299"/>
    </location>
</feature>
<dbReference type="InterPro" id="IPR012340">
    <property type="entry name" value="NA-bd_OB-fold"/>
</dbReference>
<dbReference type="InterPro" id="IPR013955">
    <property type="entry name" value="Rep_factor-A_C"/>
</dbReference>
<feature type="non-terminal residue" evidence="3">
    <location>
        <position position="1"/>
    </location>
</feature>
<reference evidence="3 4" key="1">
    <citation type="journal article" date="2018" name="Front. Plant Sci.">
        <title>Red Clover (Trifolium pratense) and Zigzag Clover (T. medium) - A Picture of Genomic Similarities and Differences.</title>
        <authorList>
            <person name="Dluhosova J."/>
            <person name="Istvanek J."/>
            <person name="Nedelnik J."/>
            <person name="Repkova J."/>
        </authorList>
    </citation>
    <scope>NUCLEOTIDE SEQUENCE [LARGE SCALE GENOMIC DNA]</scope>
    <source>
        <strain evidence="4">cv. 10/8</strain>
        <tissue evidence="3">Leaf</tissue>
    </source>
</reference>
<organism evidence="3 4">
    <name type="scientific">Trifolium medium</name>
    <dbReference type="NCBI Taxonomy" id="97028"/>
    <lineage>
        <taxon>Eukaryota</taxon>
        <taxon>Viridiplantae</taxon>
        <taxon>Streptophyta</taxon>
        <taxon>Embryophyta</taxon>
        <taxon>Tracheophyta</taxon>
        <taxon>Spermatophyta</taxon>
        <taxon>Magnoliopsida</taxon>
        <taxon>eudicotyledons</taxon>
        <taxon>Gunneridae</taxon>
        <taxon>Pentapetalae</taxon>
        <taxon>rosids</taxon>
        <taxon>fabids</taxon>
        <taxon>Fabales</taxon>
        <taxon>Fabaceae</taxon>
        <taxon>Papilionoideae</taxon>
        <taxon>50 kb inversion clade</taxon>
        <taxon>NPAAA clade</taxon>
        <taxon>Hologalegina</taxon>
        <taxon>IRL clade</taxon>
        <taxon>Trifolieae</taxon>
        <taxon>Trifolium</taxon>
    </lineage>
</organism>
<dbReference type="Gene3D" id="2.40.50.140">
    <property type="entry name" value="Nucleic acid-binding proteins"/>
    <property type="match status" value="1"/>
</dbReference>
<dbReference type="AlphaFoldDB" id="A0A392M8L2"/>
<comment type="caution">
    <text evidence="3">The sequence shown here is derived from an EMBL/GenBank/DDBJ whole genome shotgun (WGS) entry which is preliminary data.</text>
</comment>